<evidence type="ECO:0000313" key="2">
    <source>
        <dbReference type="EMBL" id="PNR52144.1"/>
    </source>
</evidence>
<proteinExistence type="predicted"/>
<feature type="region of interest" description="Disordered" evidence="1">
    <location>
        <begin position="37"/>
        <end position="63"/>
    </location>
</feature>
<reference evidence="2 4" key="2">
    <citation type="journal article" date="2018" name="Plant J.">
        <title>The Physcomitrella patens chromosome-scale assembly reveals moss genome structure and evolution.</title>
        <authorList>
            <person name="Lang D."/>
            <person name="Ullrich K.K."/>
            <person name="Murat F."/>
            <person name="Fuchs J."/>
            <person name="Jenkins J."/>
            <person name="Haas F.B."/>
            <person name="Piednoel M."/>
            <person name="Gundlach H."/>
            <person name="Van Bel M."/>
            <person name="Meyberg R."/>
            <person name="Vives C."/>
            <person name="Morata J."/>
            <person name="Symeonidi A."/>
            <person name="Hiss M."/>
            <person name="Muchero W."/>
            <person name="Kamisugi Y."/>
            <person name="Saleh O."/>
            <person name="Blanc G."/>
            <person name="Decker E.L."/>
            <person name="van Gessel N."/>
            <person name="Grimwood J."/>
            <person name="Hayes R.D."/>
            <person name="Graham S.W."/>
            <person name="Gunter L.E."/>
            <person name="McDaniel S.F."/>
            <person name="Hoernstein S.N.W."/>
            <person name="Larsson A."/>
            <person name="Li F.W."/>
            <person name="Perroud P.F."/>
            <person name="Phillips J."/>
            <person name="Ranjan P."/>
            <person name="Rokshar D.S."/>
            <person name="Rothfels C.J."/>
            <person name="Schneider L."/>
            <person name="Shu S."/>
            <person name="Stevenson D.W."/>
            <person name="Thummler F."/>
            <person name="Tillich M."/>
            <person name="Villarreal Aguilar J.C."/>
            <person name="Widiez T."/>
            <person name="Wong G.K."/>
            <person name="Wymore A."/>
            <person name="Zhang Y."/>
            <person name="Zimmer A.D."/>
            <person name="Quatrano R.S."/>
            <person name="Mayer K.F.X."/>
            <person name="Goodstein D."/>
            <person name="Casacuberta J.M."/>
            <person name="Vandepoele K."/>
            <person name="Reski R."/>
            <person name="Cuming A.C."/>
            <person name="Tuskan G.A."/>
            <person name="Maumus F."/>
            <person name="Salse J."/>
            <person name="Schmutz J."/>
            <person name="Rensing S.A."/>
        </authorList>
    </citation>
    <scope>NUCLEOTIDE SEQUENCE [LARGE SCALE GENOMIC DNA]</scope>
    <source>
        <strain evidence="3 4">cv. Gransden 2004</strain>
    </source>
</reference>
<dbReference type="Gramene" id="Pp3c6_5080V3.1">
    <property type="protein sequence ID" value="Pp3c6_5080V3.1"/>
    <property type="gene ID" value="Pp3c6_5080"/>
</dbReference>
<evidence type="ECO:0000313" key="4">
    <source>
        <dbReference type="Proteomes" id="UP000006727"/>
    </source>
</evidence>
<keyword evidence="4" id="KW-1185">Reference proteome</keyword>
<dbReference type="PaxDb" id="3218-PP1S180_144V6.1"/>
<name>A9T7U8_PHYPA</name>
<dbReference type="OrthoDB" id="1935712at2759"/>
<dbReference type="EnsemblPlants" id="Pp3c6_5080V3.2">
    <property type="protein sequence ID" value="Pp3c6_5080V3.2"/>
    <property type="gene ID" value="Pp3c6_5080"/>
</dbReference>
<reference evidence="2 4" key="1">
    <citation type="journal article" date="2008" name="Science">
        <title>The Physcomitrella genome reveals evolutionary insights into the conquest of land by plants.</title>
        <authorList>
            <person name="Rensing S."/>
            <person name="Lang D."/>
            <person name="Zimmer A."/>
            <person name="Terry A."/>
            <person name="Salamov A."/>
            <person name="Shapiro H."/>
            <person name="Nishiyama T."/>
            <person name="Perroud P.-F."/>
            <person name="Lindquist E."/>
            <person name="Kamisugi Y."/>
            <person name="Tanahashi T."/>
            <person name="Sakakibara K."/>
            <person name="Fujita T."/>
            <person name="Oishi K."/>
            <person name="Shin-I T."/>
            <person name="Kuroki Y."/>
            <person name="Toyoda A."/>
            <person name="Suzuki Y."/>
            <person name="Hashimoto A."/>
            <person name="Yamaguchi K."/>
            <person name="Sugano A."/>
            <person name="Kohara Y."/>
            <person name="Fujiyama A."/>
            <person name="Anterola A."/>
            <person name="Aoki S."/>
            <person name="Ashton N."/>
            <person name="Barbazuk W.B."/>
            <person name="Barker E."/>
            <person name="Bennetzen J."/>
            <person name="Bezanilla M."/>
            <person name="Blankenship R."/>
            <person name="Cho S.H."/>
            <person name="Dutcher S."/>
            <person name="Estelle M."/>
            <person name="Fawcett J.A."/>
            <person name="Gundlach H."/>
            <person name="Hanada K."/>
            <person name="Heyl A."/>
            <person name="Hicks K.A."/>
            <person name="Hugh J."/>
            <person name="Lohr M."/>
            <person name="Mayer K."/>
            <person name="Melkozernov A."/>
            <person name="Murata T."/>
            <person name="Nelson D."/>
            <person name="Pils B."/>
            <person name="Prigge M."/>
            <person name="Reiss B."/>
            <person name="Renner T."/>
            <person name="Rombauts S."/>
            <person name="Rushton P."/>
            <person name="Sanderfoot A."/>
            <person name="Schween G."/>
            <person name="Shiu S.-H."/>
            <person name="Stueber K."/>
            <person name="Theodoulou F.L."/>
            <person name="Tu H."/>
            <person name="Van de Peer Y."/>
            <person name="Verrier P.J."/>
            <person name="Waters E."/>
            <person name="Wood A."/>
            <person name="Yang L."/>
            <person name="Cove D."/>
            <person name="Cuming A."/>
            <person name="Hasebe M."/>
            <person name="Lucas S."/>
            <person name="Mishler D.B."/>
            <person name="Reski R."/>
            <person name="Grigoriev I."/>
            <person name="Quatrano R.S."/>
            <person name="Boore J.L."/>
        </authorList>
    </citation>
    <scope>NUCLEOTIDE SEQUENCE [LARGE SCALE GENOMIC DNA]</scope>
    <source>
        <strain evidence="3 4">cv. Gransden 2004</strain>
    </source>
</reference>
<dbReference type="HOGENOM" id="CLU_2125304_0_0_1"/>
<dbReference type="Proteomes" id="UP000006727">
    <property type="component" value="Chromosome 6"/>
</dbReference>
<protein>
    <submittedName>
        <fullName evidence="2 3">Uncharacterized protein</fullName>
    </submittedName>
</protein>
<reference evidence="3" key="3">
    <citation type="submission" date="2020-12" db="UniProtKB">
        <authorList>
            <consortium name="EnsemblPlants"/>
        </authorList>
    </citation>
    <scope>IDENTIFICATION</scope>
</reference>
<accession>A9T7U8</accession>
<evidence type="ECO:0000313" key="3">
    <source>
        <dbReference type="EnsemblPlants" id="Pp3c6_5080V3.1"/>
    </source>
</evidence>
<dbReference type="GeneID" id="112283386"/>
<feature type="compositionally biased region" description="Basic and acidic residues" evidence="1">
    <location>
        <begin position="54"/>
        <end position="63"/>
    </location>
</feature>
<sequence>MAGVVIRVCTTWGRVFSLMPRQAVGAVRYSNVDAARGVGPVKGAENDPATRGNAPDDRRAGDIHIAEPKEITKKKVAEVSEEPEGLQGSKLMPGFDKPINPDAKPQSTTVDQNH</sequence>
<gene>
    <name evidence="3" type="primary">LOC112283386</name>
    <name evidence="2" type="ORF">PHYPA_008518</name>
</gene>
<dbReference type="EMBL" id="ABEU02000006">
    <property type="protein sequence ID" value="PNR52144.1"/>
    <property type="molecule type" value="Genomic_DNA"/>
</dbReference>
<dbReference type="EnsemblPlants" id="Pp3c6_5080V3.1">
    <property type="protein sequence ID" value="Pp3c6_5080V3.1"/>
    <property type="gene ID" value="Pp3c6_5080"/>
</dbReference>
<dbReference type="RefSeq" id="XP_024377773.1">
    <property type="nucleotide sequence ID" value="XM_024522005.2"/>
</dbReference>
<feature type="compositionally biased region" description="Polar residues" evidence="1">
    <location>
        <begin position="105"/>
        <end position="114"/>
    </location>
</feature>
<dbReference type="Gramene" id="Pp3c6_5080V3.2">
    <property type="protein sequence ID" value="Pp3c6_5080V3.2"/>
    <property type="gene ID" value="Pp3c6_5080"/>
</dbReference>
<feature type="region of interest" description="Disordered" evidence="1">
    <location>
        <begin position="75"/>
        <end position="114"/>
    </location>
</feature>
<evidence type="ECO:0000256" key="1">
    <source>
        <dbReference type="SAM" id="MobiDB-lite"/>
    </source>
</evidence>
<dbReference type="AlphaFoldDB" id="A9T7U8"/>
<organism evidence="2">
    <name type="scientific">Physcomitrium patens</name>
    <name type="common">Spreading-leaved earth moss</name>
    <name type="synonym">Physcomitrella patens</name>
    <dbReference type="NCBI Taxonomy" id="3218"/>
    <lineage>
        <taxon>Eukaryota</taxon>
        <taxon>Viridiplantae</taxon>
        <taxon>Streptophyta</taxon>
        <taxon>Embryophyta</taxon>
        <taxon>Bryophyta</taxon>
        <taxon>Bryophytina</taxon>
        <taxon>Bryopsida</taxon>
        <taxon>Funariidae</taxon>
        <taxon>Funariales</taxon>
        <taxon>Funariaceae</taxon>
        <taxon>Physcomitrium</taxon>
    </lineage>
</organism>